<reference evidence="1" key="1">
    <citation type="submission" date="2020-07" db="EMBL/GenBank/DDBJ databases">
        <title>The High-quality genome of the commercially important snow crab, Chionoecetes opilio.</title>
        <authorList>
            <person name="Jeong J.-H."/>
            <person name="Ryu S."/>
        </authorList>
    </citation>
    <scope>NUCLEOTIDE SEQUENCE</scope>
    <source>
        <strain evidence="1">MADBK_172401_WGS</strain>
        <tissue evidence="1">Digestive gland</tissue>
    </source>
</reference>
<evidence type="ECO:0000313" key="2">
    <source>
        <dbReference type="Proteomes" id="UP000770661"/>
    </source>
</evidence>
<evidence type="ECO:0000313" key="1">
    <source>
        <dbReference type="EMBL" id="KAG0698396.1"/>
    </source>
</evidence>
<comment type="caution">
    <text evidence="1">The sequence shown here is derived from an EMBL/GenBank/DDBJ whole genome shotgun (WGS) entry which is preliminary data.</text>
</comment>
<organism evidence="1 2">
    <name type="scientific">Chionoecetes opilio</name>
    <name type="common">Atlantic snow crab</name>
    <name type="synonym">Cancer opilio</name>
    <dbReference type="NCBI Taxonomy" id="41210"/>
    <lineage>
        <taxon>Eukaryota</taxon>
        <taxon>Metazoa</taxon>
        <taxon>Ecdysozoa</taxon>
        <taxon>Arthropoda</taxon>
        <taxon>Crustacea</taxon>
        <taxon>Multicrustacea</taxon>
        <taxon>Malacostraca</taxon>
        <taxon>Eumalacostraca</taxon>
        <taxon>Eucarida</taxon>
        <taxon>Decapoda</taxon>
        <taxon>Pleocyemata</taxon>
        <taxon>Brachyura</taxon>
        <taxon>Eubrachyura</taxon>
        <taxon>Majoidea</taxon>
        <taxon>Majidae</taxon>
        <taxon>Chionoecetes</taxon>
    </lineage>
</organism>
<proteinExistence type="predicted"/>
<dbReference type="Proteomes" id="UP000770661">
    <property type="component" value="Unassembled WGS sequence"/>
</dbReference>
<accession>A0A8J8WBV6</accession>
<gene>
    <name evidence="1" type="ORF">GWK47_026048</name>
</gene>
<dbReference type="AlphaFoldDB" id="A0A8J8WBV6"/>
<protein>
    <submittedName>
        <fullName evidence="1">Uncharacterized protein</fullName>
    </submittedName>
</protein>
<dbReference type="EMBL" id="JACEEZ010025686">
    <property type="protein sequence ID" value="KAG0698396.1"/>
    <property type="molecule type" value="Genomic_DNA"/>
</dbReference>
<sequence length="136" mass="14894">MRAAEAPTQSGAAVVDLKPTCRRRPLSGLSDQVVAIWFFVHPGDRPDGFLENDPAAAVIAVARRPSTRDTSQAARKVNGYRVTETTAERGVALNGKTTILPSQERGTRRSNIMQMVEARTGEELTRRQQGTVTRPH</sequence>
<keyword evidence="2" id="KW-1185">Reference proteome</keyword>
<name>A0A8J8WBV6_CHIOP</name>